<gene>
    <name evidence="1" type="ORF">CPT_Margaery80</name>
</gene>
<dbReference type="EMBL" id="KT381880">
    <property type="protein sequence ID" value="ALF01769.1"/>
    <property type="molecule type" value="Genomic_DNA"/>
</dbReference>
<reference evidence="1 2" key="1">
    <citation type="submission" date="2015-08" db="EMBL/GenBank/DDBJ databases">
        <title>The Complete Genome of Citrobacter freundii Myophage Margaery.</title>
        <authorList>
            <person name="Yi D."/>
            <person name="Cadungog J.N."/>
            <person name="Cahill J.L."/>
            <person name="Rasche E.S."/>
            <person name="Everett G.F.K."/>
        </authorList>
    </citation>
    <scope>NUCLEOTIDE SEQUENCE [LARGE SCALE GENOMIC DNA]</scope>
</reference>
<proteinExistence type="predicted"/>
<accession>A0A0M3UL09</accession>
<dbReference type="GeneID" id="26647265"/>
<dbReference type="KEGG" id="vg:26647265"/>
<organism evidence="1 2">
    <name type="scientific">Citrobacter phage Margaery</name>
    <dbReference type="NCBI Taxonomy" id="1701810"/>
    <lineage>
        <taxon>Viruses</taxon>
        <taxon>Duplodnaviria</taxon>
        <taxon>Heunggongvirae</taxon>
        <taxon>Uroviricota</taxon>
        <taxon>Caudoviricetes</taxon>
        <taxon>Pantevenvirales</taxon>
        <taxon>Straboviridae</taxon>
        <taxon>Pseudotevenvirus</taxon>
        <taxon>Pseudotevenvirus margaery</taxon>
    </lineage>
</organism>
<dbReference type="Proteomes" id="UP000201970">
    <property type="component" value="Segment"/>
</dbReference>
<dbReference type="RefSeq" id="YP_009194895.1">
    <property type="nucleotide sequence ID" value="NC_028755.1"/>
</dbReference>
<keyword evidence="2" id="KW-1185">Reference proteome</keyword>
<name>A0A0M3UL09_9CAUD</name>
<evidence type="ECO:0000313" key="1">
    <source>
        <dbReference type="EMBL" id="ALF01769.1"/>
    </source>
</evidence>
<evidence type="ECO:0000313" key="2">
    <source>
        <dbReference type="Proteomes" id="UP000201970"/>
    </source>
</evidence>
<evidence type="ECO:0008006" key="3">
    <source>
        <dbReference type="Google" id="ProtNLM"/>
    </source>
</evidence>
<protein>
    <recommendedName>
        <fullName evidence="3">Phage protein</fullName>
    </recommendedName>
</protein>
<sequence length="94" mass="10970">MRIREKTVYDSKLGKTIHTFKEITPAQFKERYGMTFNEWKAGLCKNDYRYKLKFRECYVDDDPYAADVCGETVPIIENSPDALIQSCIDAAYEI</sequence>